<feature type="transmembrane region" description="Helical" evidence="1">
    <location>
        <begin position="63"/>
        <end position="83"/>
    </location>
</feature>
<keyword evidence="1" id="KW-1133">Transmembrane helix</keyword>
<organism evidence="2 3">
    <name type="scientific">Streptomyces mutomycini</name>
    <dbReference type="NCBI Taxonomy" id="284036"/>
    <lineage>
        <taxon>Bacteria</taxon>
        <taxon>Bacillati</taxon>
        <taxon>Actinomycetota</taxon>
        <taxon>Actinomycetes</taxon>
        <taxon>Kitasatosporales</taxon>
        <taxon>Streptomycetaceae</taxon>
        <taxon>Streptomyces</taxon>
    </lineage>
</organism>
<feature type="transmembrane region" description="Helical" evidence="1">
    <location>
        <begin position="24"/>
        <end position="43"/>
    </location>
</feature>
<accession>A0ABW0AZJ6</accession>
<dbReference type="RefSeq" id="WP_065848363.1">
    <property type="nucleotide sequence ID" value="NZ_JBHSKI010000002.1"/>
</dbReference>
<evidence type="ECO:0000313" key="2">
    <source>
        <dbReference type="EMBL" id="MFC5170386.1"/>
    </source>
</evidence>
<keyword evidence="1" id="KW-0472">Membrane</keyword>
<dbReference type="EMBL" id="JBHSKI010000002">
    <property type="protein sequence ID" value="MFC5170386.1"/>
    <property type="molecule type" value="Genomic_DNA"/>
</dbReference>
<protein>
    <recommendedName>
        <fullName evidence="4">Integral membrane protein</fullName>
    </recommendedName>
</protein>
<evidence type="ECO:0008006" key="4">
    <source>
        <dbReference type="Google" id="ProtNLM"/>
    </source>
</evidence>
<proteinExistence type="predicted"/>
<keyword evidence="1" id="KW-0812">Transmembrane</keyword>
<comment type="caution">
    <text evidence="2">The sequence shown here is derived from an EMBL/GenBank/DDBJ whole genome shotgun (WGS) entry which is preliminary data.</text>
</comment>
<gene>
    <name evidence="2" type="ORF">ACFPRK_07230</name>
</gene>
<evidence type="ECO:0000256" key="1">
    <source>
        <dbReference type="SAM" id="Phobius"/>
    </source>
</evidence>
<keyword evidence="3" id="KW-1185">Reference proteome</keyword>
<dbReference type="Proteomes" id="UP001596208">
    <property type="component" value="Unassembled WGS sequence"/>
</dbReference>
<reference evidence="3" key="1">
    <citation type="journal article" date="2019" name="Int. J. Syst. Evol. Microbiol.">
        <title>The Global Catalogue of Microorganisms (GCM) 10K type strain sequencing project: providing services to taxonomists for standard genome sequencing and annotation.</title>
        <authorList>
            <consortium name="The Broad Institute Genomics Platform"/>
            <consortium name="The Broad Institute Genome Sequencing Center for Infectious Disease"/>
            <person name="Wu L."/>
            <person name="Ma J."/>
        </authorList>
    </citation>
    <scope>NUCLEOTIDE SEQUENCE [LARGE SCALE GENOMIC DNA]</scope>
    <source>
        <strain evidence="3">CGMCC 4.1721</strain>
    </source>
</reference>
<sequence length="111" mass="11591">MNETAPLLEPATEEVKDRTRFRSVLAAILFVPAALVTGVLTLSSERAGRCLTYGEGCGQPLPGWLFTCGLGLAVVACTVALAASTVRVRRNALAAQLLAEVTALVVILSHA</sequence>
<evidence type="ECO:0000313" key="3">
    <source>
        <dbReference type="Proteomes" id="UP001596208"/>
    </source>
</evidence>
<name>A0ABW0AZJ6_9ACTN</name>